<keyword evidence="2" id="KW-1185">Reference proteome</keyword>
<dbReference type="Gene3D" id="3.40.30.10">
    <property type="entry name" value="Glutaredoxin"/>
    <property type="match status" value="1"/>
</dbReference>
<name>A0A1I1W3D1_9BACT</name>
<dbReference type="CDD" id="cd02980">
    <property type="entry name" value="TRX_Fd_family"/>
    <property type="match status" value="1"/>
</dbReference>
<dbReference type="STRING" id="385682.SAMN05444380_103172"/>
<dbReference type="InterPro" id="IPR036249">
    <property type="entry name" value="Thioredoxin-like_sf"/>
</dbReference>
<dbReference type="EMBL" id="FONA01000003">
    <property type="protein sequence ID" value="SFD88888.1"/>
    <property type="molecule type" value="Genomic_DNA"/>
</dbReference>
<dbReference type="OrthoDB" id="9800692at2"/>
<dbReference type="Proteomes" id="UP000181976">
    <property type="component" value="Unassembled WGS sequence"/>
</dbReference>
<evidence type="ECO:0000313" key="2">
    <source>
        <dbReference type="Proteomes" id="UP000181976"/>
    </source>
</evidence>
<dbReference type="eggNOG" id="COG3411">
    <property type="taxonomic scope" value="Bacteria"/>
</dbReference>
<dbReference type="SUPFAM" id="SSF52833">
    <property type="entry name" value="Thioredoxin-like"/>
    <property type="match status" value="1"/>
</dbReference>
<accession>A0A1I1W3D1</accession>
<reference evidence="1 2" key="1">
    <citation type="submission" date="2016-10" db="EMBL/GenBank/DDBJ databases">
        <authorList>
            <person name="de Groot N.N."/>
        </authorList>
    </citation>
    <scope>NUCLEOTIDE SEQUENCE [LARGE SCALE GENOMIC DNA]</scope>
    <source>
        <strain evidence="1 2">DSM 19012</strain>
    </source>
</reference>
<gene>
    <name evidence="1" type="ORF">SAMN05444380_103172</name>
</gene>
<dbReference type="InParanoid" id="A0A1I1W3D1"/>
<dbReference type="RefSeq" id="WP_010527882.1">
    <property type="nucleotide sequence ID" value="NZ_AFSL01000064.1"/>
</dbReference>
<organism evidence="1 2">
    <name type="scientific">Thermophagus xiamenensis</name>
    <dbReference type="NCBI Taxonomy" id="385682"/>
    <lineage>
        <taxon>Bacteria</taxon>
        <taxon>Pseudomonadati</taxon>
        <taxon>Bacteroidota</taxon>
        <taxon>Bacteroidia</taxon>
        <taxon>Marinilabiliales</taxon>
        <taxon>Marinilabiliaceae</taxon>
        <taxon>Thermophagus</taxon>
    </lineage>
</organism>
<protein>
    <submittedName>
        <fullName evidence="1">NAD(P)-dependent iron-only hydrogenase iron-sulfur protein</fullName>
    </submittedName>
</protein>
<proteinExistence type="predicted"/>
<sequence>MSDKVRNLQELRNLRDELKGRLLLREKSKAPEKLVQIKVSMATCGIASGARETMSYLIEELDQQGVDAIVTQTGCMGYCYAEPTIEVTLPGEKPVVFGHVDTVKAAEIIEKYIKKGELVDGIIPDTYNTIDNK</sequence>
<dbReference type="AlphaFoldDB" id="A0A1I1W3D1"/>
<evidence type="ECO:0000313" key="1">
    <source>
        <dbReference type="EMBL" id="SFD88888.1"/>
    </source>
</evidence>